<evidence type="ECO:0000313" key="2">
    <source>
        <dbReference type="EMBL" id="CZR03257.1"/>
    </source>
</evidence>
<feature type="domain" description="Transposase IS4-like" evidence="1">
    <location>
        <begin position="2"/>
        <end position="49"/>
    </location>
</feature>
<dbReference type="PANTHER" id="PTHR33258">
    <property type="entry name" value="TRANSPOSASE INSL FOR INSERTION SEQUENCE ELEMENT IS186A-RELATED"/>
    <property type="match status" value="1"/>
</dbReference>
<dbReference type="PANTHER" id="PTHR33258:SF1">
    <property type="entry name" value="TRANSPOSASE INSL FOR INSERTION SEQUENCE ELEMENT IS186A-RELATED"/>
    <property type="match status" value="1"/>
</dbReference>
<proteinExistence type="predicted"/>
<accession>A0A143Z2M8</accession>
<gene>
    <name evidence="2" type="ORF">TR210_1988</name>
</gene>
<dbReference type="Proteomes" id="UP000076878">
    <property type="component" value="Unassembled WGS sequence"/>
</dbReference>
<dbReference type="Pfam" id="PF01609">
    <property type="entry name" value="DDE_Tnp_1"/>
    <property type="match status" value="1"/>
</dbReference>
<evidence type="ECO:0000259" key="1">
    <source>
        <dbReference type="Pfam" id="PF01609"/>
    </source>
</evidence>
<feature type="non-terminal residue" evidence="2">
    <location>
        <position position="1"/>
    </location>
</feature>
<dbReference type="AlphaFoldDB" id="A0A143Z2M8"/>
<name>A0A143Z2M8_9LACT</name>
<dbReference type="InterPro" id="IPR002559">
    <property type="entry name" value="Transposase_11"/>
</dbReference>
<reference evidence="2 3" key="1">
    <citation type="submission" date="2016-02" db="EMBL/GenBank/DDBJ databases">
        <authorList>
            <person name="Wen L."/>
            <person name="He K."/>
            <person name="Yang H."/>
        </authorList>
    </citation>
    <scope>NUCLEOTIDE SEQUENCE [LARGE SCALE GENOMIC DNA]</scope>
    <source>
        <strain evidence="2">Trichococcus_R210</strain>
    </source>
</reference>
<dbReference type="InterPro" id="IPR012337">
    <property type="entry name" value="RNaseH-like_sf"/>
</dbReference>
<organism evidence="2 3">
    <name type="scientific">Trichococcus ilyis</name>
    <dbReference type="NCBI Taxonomy" id="640938"/>
    <lineage>
        <taxon>Bacteria</taxon>
        <taxon>Bacillati</taxon>
        <taxon>Bacillota</taxon>
        <taxon>Bacilli</taxon>
        <taxon>Lactobacillales</taxon>
        <taxon>Carnobacteriaceae</taxon>
        <taxon>Trichococcus</taxon>
    </lineage>
</organism>
<dbReference type="GO" id="GO:0004803">
    <property type="term" value="F:transposase activity"/>
    <property type="evidence" value="ECO:0007669"/>
    <property type="project" value="InterPro"/>
</dbReference>
<dbReference type="GO" id="GO:0003677">
    <property type="term" value="F:DNA binding"/>
    <property type="evidence" value="ECO:0007669"/>
    <property type="project" value="InterPro"/>
</dbReference>
<protein>
    <recommendedName>
        <fullName evidence="1">Transposase IS4-like domain-containing protein</fullName>
    </recommendedName>
</protein>
<dbReference type="SUPFAM" id="SSF53098">
    <property type="entry name" value="Ribonuclease H-like"/>
    <property type="match status" value="1"/>
</dbReference>
<dbReference type="RefSeq" id="WP_157077237.1">
    <property type="nucleotide sequence ID" value="NZ_FJNB01000014.1"/>
</dbReference>
<dbReference type="GO" id="GO:0006313">
    <property type="term" value="P:DNA transposition"/>
    <property type="evidence" value="ECO:0007669"/>
    <property type="project" value="InterPro"/>
</dbReference>
<sequence>EAISQMYRSRWEIELFFKQLKQQTTIKKFFSRDEDGLKNQVYLALIAQLLTYLVKLETQSVLSSLTIQRYLFASLWEASELWETRIRGKPTESK</sequence>
<dbReference type="STRING" id="640938.TR210_1988"/>
<evidence type="ECO:0000313" key="3">
    <source>
        <dbReference type="Proteomes" id="UP000076878"/>
    </source>
</evidence>
<dbReference type="OrthoDB" id="368860at2"/>
<dbReference type="EMBL" id="FJNB01000014">
    <property type="protein sequence ID" value="CZR03257.1"/>
    <property type="molecule type" value="Genomic_DNA"/>
</dbReference>